<dbReference type="PANTHER" id="PTHR43432:SF6">
    <property type="entry name" value="RADICAL SAM CORE DOMAIN-CONTAINING PROTEIN"/>
    <property type="match status" value="1"/>
</dbReference>
<dbReference type="AlphaFoldDB" id="A0A523BE86"/>
<dbReference type="PANTHER" id="PTHR43432">
    <property type="entry name" value="SLR0285 PROTEIN"/>
    <property type="match status" value="1"/>
</dbReference>
<dbReference type="GO" id="GO:0051536">
    <property type="term" value="F:iron-sulfur cluster binding"/>
    <property type="evidence" value="ECO:0007669"/>
    <property type="project" value="UniProtKB-KW"/>
</dbReference>
<evidence type="ECO:0000313" key="6">
    <source>
        <dbReference type="Proteomes" id="UP000315399"/>
    </source>
</evidence>
<keyword evidence="1" id="KW-0479">Metal-binding</keyword>
<dbReference type="InterPro" id="IPR007197">
    <property type="entry name" value="rSAM"/>
</dbReference>
<protein>
    <submittedName>
        <fullName evidence="5">Radical SAM protein</fullName>
    </submittedName>
</protein>
<keyword evidence="3" id="KW-0411">Iron-sulfur</keyword>
<evidence type="ECO:0000256" key="2">
    <source>
        <dbReference type="ARBA" id="ARBA00023004"/>
    </source>
</evidence>
<dbReference type="Pfam" id="PF04055">
    <property type="entry name" value="Radical_SAM"/>
    <property type="match status" value="1"/>
</dbReference>
<evidence type="ECO:0000259" key="4">
    <source>
        <dbReference type="Pfam" id="PF04055"/>
    </source>
</evidence>
<reference evidence="5 6" key="1">
    <citation type="journal article" date="2019" name="Nat. Microbiol.">
        <title>Expanding anaerobic alkane metabolism in the domain of Archaea.</title>
        <authorList>
            <person name="Wang Y."/>
            <person name="Wegener G."/>
            <person name="Hou J."/>
            <person name="Wang F."/>
            <person name="Xiao X."/>
        </authorList>
    </citation>
    <scope>NUCLEOTIDE SEQUENCE [LARGE SCALE GENOMIC DNA]</scope>
    <source>
        <strain evidence="5">WYZ-LMO10</strain>
    </source>
</reference>
<evidence type="ECO:0000256" key="1">
    <source>
        <dbReference type="ARBA" id="ARBA00022723"/>
    </source>
</evidence>
<proteinExistence type="predicted"/>
<dbReference type="GO" id="GO:0003824">
    <property type="term" value="F:catalytic activity"/>
    <property type="evidence" value="ECO:0007669"/>
    <property type="project" value="InterPro"/>
</dbReference>
<dbReference type="GO" id="GO:0046872">
    <property type="term" value="F:metal ion binding"/>
    <property type="evidence" value="ECO:0007669"/>
    <property type="project" value="UniProtKB-KW"/>
</dbReference>
<keyword evidence="2" id="KW-0408">Iron</keyword>
<organism evidence="5 6">
    <name type="scientific">Thermoproteota archaeon</name>
    <dbReference type="NCBI Taxonomy" id="2056631"/>
    <lineage>
        <taxon>Archaea</taxon>
        <taxon>Thermoproteota</taxon>
    </lineage>
</organism>
<dbReference type="Gene3D" id="3.80.30.30">
    <property type="match status" value="1"/>
</dbReference>
<name>A0A523BE86_9CREN</name>
<dbReference type="InterPro" id="IPR040086">
    <property type="entry name" value="MJ0683-like"/>
</dbReference>
<accession>A0A523BE86</accession>
<gene>
    <name evidence="5" type="ORF">DSO08_02585</name>
</gene>
<feature type="domain" description="Radical SAM core" evidence="4">
    <location>
        <begin position="13"/>
        <end position="150"/>
    </location>
</feature>
<sequence length="216" mass="24675">MRNVMPSLRWGRDVFVKENVLEILRREVRRKPKGVVGVSTATDPYQPAEKGLEVTRRALTILIEAGFPVSIQTKSPLVVRDIDLIRGKKIDVGFTITSTDKEFQRKFEPGAPPPEERISALETVSSLGIITWIFYGPIIPGYNDAPDEMERIVRLGAKTKSKIIYDRLNIKPTVIQRLKTIMGEDEFNRRHSLREQFARLEALCKQHGVRCEFAFP</sequence>
<comment type="caution">
    <text evidence="5">The sequence shown here is derived from an EMBL/GenBank/DDBJ whole genome shotgun (WGS) entry which is preliminary data.</text>
</comment>
<dbReference type="Proteomes" id="UP000315399">
    <property type="component" value="Unassembled WGS sequence"/>
</dbReference>
<evidence type="ECO:0000256" key="3">
    <source>
        <dbReference type="ARBA" id="ARBA00023014"/>
    </source>
</evidence>
<evidence type="ECO:0000313" key="5">
    <source>
        <dbReference type="EMBL" id="TDA39248.1"/>
    </source>
</evidence>
<dbReference type="EMBL" id="QNVH01000017">
    <property type="protein sequence ID" value="TDA39248.1"/>
    <property type="molecule type" value="Genomic_DNA"/>
</dbReference>